<organism evidence="2">
    <name type="scientific">Lepeophtheirus salmonis</name>
    <name type="common">Salmon louse</name>
    <name type="synonym">Caligus salmonis</name>
    <dbReference type="NCBI Taxonomy" id="72036"/>
    <lineage>
        <taxon>Eukaryota</taxon>
        <taxon>Metazoa</taxon>
        <taxon>Ecdysozoa</taxon>
        <taxon>Arthropoda</taxon>
        <taxon>Crustacea</taxon>
        <taxon>Multicrustacea</taxon>
        <taxon>Hexanauplia</taxon>
        <taxon>Copepoda</taxon>
        <taxon>Siphonostomatoida</taxon>
        <taxon>Caligidae</taxon>
        <taxon>Lepeophtheirus</taxon>
    </lineage>
</organism>
<keyword evidence="1" id="KW-0732">Signal</keyword>
<feature type="chain" id="PRO_5005487407" evidence="1">
    <location>
        <begin position="22"/>
        <end position="58"/>
    </location>
</feature>
<proteinExistence type="predicted"/>
<feature type="non-terminal residue" evidence="2">
    <location>
        <position position="58"/>
    </location>
</feature>
<feature type="signal peptide" evidence="1">
    <location>
        <begin position="1"/>
        <end position="21"/>
    </location>
</feature>
<evidence type="ECO:0000256" key="1">
    <source>
        <dbReference type="SAM" id="SignalP"/>
    </source>
</evidence>
<dbReference type="EMBL" id="HACA01003125">
    <property type="protein sequence ID" value="CDW20486.1"/>
    <property type="molecule type" value="Transcribed_RNA"/>
</dbReference>
<evidence type="ECO:0000313" key="2">
    <source>
        <dbReference type="EMBL" id="CDW20486.1"/>
    </source>
</evidence>
<dbReference type="AlphaFoldDB" id="A0A0K2T4W5"/>
<name>A0A0K2T4W5_LEPSM</name>
<reference evidence="2" key="1">
    <citation type="submission" date="2014-05" db="EMBL/GenBank/DDBJ databases">
        <authorList>
            <person name="Chronopoulou M."/>
        </authorList>
    </citation>
    <scope>NUCLEOTIDE SEQUENCE</scope>
    <source>
        <tissue evidence="2">Whole organism</tissue>
    </source>
</reference>
<protein>
    <submittedName>
        <fullName evidence="2">Uncharacterized protein</fullName>
    </submittedName>
</protein>
<sequence>MMMKLCSCLILCLFVNPRVFSSMNNPLNLVIIPDREVISNSSVQIEAFFIYFSYYTNF</sequence>
<accession>A0A0K2T4W5</accession>